<organism evidence="1 2">
    <name type="scientific">Azospirillum argentinense</name>
    <dbReference type="NCBI Taxonomy" id="2970906"/>
    <lineage>
        <taxon>Bacteria</taxon>
        <taxon>Pseudomonadati</taxon>
        <taxon>Pseudomonadota</taxon>
        <taxon>Alphaproteobacteria</taxon>
        <taxon>Rhodospirillales</taxon>
        <taxon>Azospirillaceae</taxon>
        <taxon>Azospirillum</taxon>
    </lineage>
</organism>
<geneLocation type="plasmid" evidence="1 2">
    <name>p5</name>
</geneLocation>
<dbReference type="Proteomes" id="UP000298595">
    <property type="component" value="Plasmid p5"/>
</dbReference>
<proteinExistence type="predicted"/>
<gene>
    <name evidence="1" type="ORF">D3093_34170</name>
</gene>
<evidence type="ECO:0000313" key="1">
    <source>
        <dbReference type="EMBL" id="QCO00279.1"/>
    </source>
</evidence>
<name>A0A4D8PWK6_9PROT</name>
<dbReference type="SUPFAM" id="SSF47336">
    <property type="entry name" value="ACP-like"/>
    <property type="match status" value="1"/>
</dbReference>
<keyword evidence="1" id="KW-0614">Plasmid</keyword>
<accession>A0A4D8PWK6</accession>
<dbReference type="InterPro" id="IPR036736">
    <property type="entry name" value="ACP-like_sf"/>
</dbReference>
<dbReference type="RefSeq" id="WP_137118986.1">
    <property type="nucleotide sequence ID" value="NZ_CP032326.1"/>
</dbReference>
<reference evidence="1 2" key="1">
    <citation type="submission" date="2018-09" db="EMBL/GenBank/DDBJ databases">
        <title>Whole genome based analysis of evolution and adaptive divergence in Indian and Brazilian strains of Azospirillum brasilense.</title>
        <authorList>
            <person name="Singh C."/>
            <person name="Tripathi A.K."/>
        </authorList>
    </citation>
    <scope>NUCLEOTIDE SEQUENCE [LARGE SCALE GENOMIC DNA]</scope>
    <source>
        <strain evidence="1 2">MTCC4035</strain>
        <plasmid evidence="1 2">p5</plasmid>
    </source>
</reference>
<dbReference type="EMBL" id="CP032326">
    <property type="protein sequence ID" value="QCO00279.1"/>
    <property type="molecule type" value="Genomic_DNA"/>
</dbReference>
<evidence type="ECO:0000313" key="2">
    <source>
        <dbReference type="Proteomes" id="UP000298595"/>
    </source>
</evidence>
<dbReference type="AlphaFoldDB" id="A0A4D8PWK6"/>
<protein>
    <submittedName>
        <fullName evidence="1">Acyl carrier protein</fullName>
    </submittedName>
</protein>
<sequence>MKGLAELPCIDPLDRLKAFIVSKNKKLTDIDPDFDIIENRLIDSLQFIEFVYLIQELSGRSIALDKIDLDHFKNLNTIRQEYFL</sequence>
<dbReference type="Gene3D" id="1.10.1200.10">
    <property type="entry name" value="ACP-like"/>
    <property type="match status" value="1"/>
</dbReference>
<dbReference type="KEGG" id="aare:D3093_34170"/>